<accession>W4LTN7</accession>
<organism evidence="2 3">
    <name type="scientific">Entotheonella factor</name>
    <dbReference type="NCBI Taxonomy" id="1429438"/>
    <lineage>
        <taxon>Bacteria</taxon>
        <taxon>Pseudomonadati</taxon>
        <taxon>Nitrospinota/Tectimicrobiota group</taxon>
        <taxon>Candidatus Tectimicrobiota</taxon>
        <taxon>Candidatus Entotheonellia</taxon>
        <taxon>Candidatus Entotheonellales</taxon>
        <taxon>Candidatus Entotheonellaceae</taxon>
        <taxon>Candidatus Entotheonella</taxon>
    </lineage>
</organism>
<gene>
    <name evidence="2" type="ORF">ETSY1_07755</name>
</gene>
<dbReference type="HOGENOM" id="CLU_1955604_0_0_7"/>
<dbReference type="AlphaFoldDB" id="W4LTN7"/>
<comment type="caution">
    <text evidence="2">The sequence shown here is derived from an EMBL/GenBank/DDBJ whole genome shotgun (WGS) entry which is preliminary data.</text>
</comment>
<dbReference type="Pfam" id="PF13453">
    <property type="entry name" value="Zn_ribbon_TFIIB"/>
    <property type="match status" value="1"/>
</dbReference>
<sequence length="133" mass="15035">MKPKKRPAAAKHAKSNPMFASHDPLEALELAERAQEDVYFRKVDQELIAALRQKNAEEVEKAIKQYTHMRCPACGAVLHEVSYRKIKVDECADCGGIWLDQGELETLAGPREGPWQQRLFEAFLTPGSRSQKT</sequence>
<evidence type="ECO:0000313" key="2">
    <source>
        <dbReference type="EMBL" id="ETX01343.1"/>
    </source>
</evidence>
<protein>
    <recommendedName>
        <fullName evidence="1">Transcription factor zinc-finger domain-containing protein</fullName>
    </recommendedName>
</protein>
<reference evidence="2 3" key="1">
    <citation type="journal article" date="2014" name="Nature">
        <title>An environmental bacterial taxon with a large and distinct metabolic repertoire.</title>
        <authorList>
            <person name="Wilson M.C."/>
            <person name="Mori T."/>
            <person name="Ruckert C."/>
            <person name="Uria A.R."/>
            <person name="Helf M.J."/>
            <person name="Takada K."/>
            <person name="Gernert C."/>
            <person name="Steffens U.A."/>
            <person name="Heycke N."/>
            <person name="Schmitt S."/>
            <person name="Rinke C."/>
            <person name="Helfrich E.J."/>
            <person name="Brachmann A.O."/>
            <person name="Gurgui C."/>
            <person name="Wakimoto T."/>
            <person name="Kracht M."/>
            <person name="Crusemann M."/>
            <person name="Hentschel U."/>
            <person name="Abe I."/>
            <person name="Matsunaga S."/>
            <person name="Kalinowski J."/>
            <person name="Takeyama H."/>
            <person name="Piel J."/>
        </authorList>
    </citation>
    <scope>NUCLEOTIDE SEQUENCE [LARGE SCALE GENOMIC DNA]</scope>
    <source>
        <strain evidence="3">TSY1</strain>
    </source>
</reference>
<dbReference type="EMBL" id="AZHW01000244">
    <property type="protein sequence ID" value="ETX01343.1"/>
    <property type="molecule type" value="Genomic_DNA"/>
</dbReference>
<dbReference type="Proteomes" id="UP000019141">
    <property type="component" value="Unassembled WGS sequence"/>
</dbReference>
<evidence type="ECO:0000313" key="3">
    <source>
        <dbReference type="Proteomes" id="UP000019141"/>
    </source>
</evidence>
<evidence type="ECO:0000259" key="1">
    <source>
        <dbReference type="Pfam" id="PF13453"/>
    </source>
</evidence>
<dbReference type="Gene3D" id="1.20.5.500">
    <property type="entry name" value="Single helix bin"/>
    <property type="match status" value="1"/>
</dbReference>
<keyword evidence="3" id="KW-1185">Reference proteome</keyword>
<dbReference type="InterPro" id="IPR027392">
    <property type="entry name" value="TF_Znf"/>
</dbReference>
<feature type="domain" description="Transcription factor zinc-finger" evidence="1">
    <location>
        <begin position="70"/>
        <end position="107"/>
    </location>
</feature>
<proteinExistence type="predicted"/>
<name>W4LTN7_ENTF1</name>